<dbReference type="SMART" id="SM01012">
    <property type="entry name" value="ANTAR"/>
    <property type="match status" value="1"/>
</dbReference>
<dbReference type="InterPro" id="IPR005561">
    <property type="entry name" value="ANTAR"/>
</dbReference>
<dbReference type="InterPro" id="IPR012074">
    <property type="entry name" value="GAF_ANTAR"/>
</dbReference>
<dbReference type="PROSITE" id="PS50921">
    <property type="entry name" value="ANTAR"/>
    <property type="match status" value="1"/>
</dbReference>
<dbReference type="Gene3D" id="1.10.10.10">
    <property type="entry name" value="Winged helix-like DNA-binding domain superfamily/Winged helix DNA-binding domain"/>
    <property type="match status" value="1"/>
</dbReference>
<evidence type="ECO:0000313" key="5">
    <source>
        <dbReference type="Proteomes" id="UP000616839"/>
    </source>
</evidence>
<dbReference type="EMBL" id="JACYXZ010000002">
    <property type="protein sequence ID" value="MBD8869814.1"/>
    <property type="molecule type" value="Genomic_DNA"/>
</dbReference>
<protein>
    <submittedName>
        <fullName evidence="4">GAF and ANTAR domain-containing protein</fullName>
    </submittedName>
</protein>
<dbReference type="Gene3D" id="3.30.450.40">
    <property type="match status" value="1"/>
</dbReference>
<keyword evidence="1" id="KW-0805">Transcription regulation</keyword>
<dbReference type="PIRSF" id="PIRSF036625">
    <property type="entry name" value="GAF_ANTAR"/>
    <property type="match status" value="1"/>
</dbReference>
<dbReference type="InterPro" id="IPR029016">
    <property type="entry name" value="GAF-like_dom_sf"/>
</dbReference>
<dbReference type="GO" id="GO:0003723">
    <property type="term" value="F:RNA binding"/>
    <property type="evidence" value="ECO:0007669"/>
    <property type="project" value="InterPro"/>
</dbReference>
<name>A0A927K3N8_9ACTN</name>
<evidence type="ECO:0000313" key="4">
    <source>
        <dbReference type="EMBL" id="MBD8869814.1"/>
    </source>
</evidence>
<feature type="domain" description="ANTAR" evidence="3">
    <location>
        <begin position="171"/>
        <end position="232"/>
    </location>
</feature>
<dbReference type="InterPro" id="IPR036388">
    <property type="entry name" value="WH-like_DNA-bd_sf"/>
</dbReference>
<dbReference type="Pfam" id="PF03861">
    <property type="entry name" value="ANTAR"/>
    <property type="match status" value="1"/>
</dbReference>
<comment type="caution">
    <text evidence="4">The sequence shown here is derived from an EMBL/GenBank/DDBJ whole genome shotgun (WGS) entry which is preliminary data.</text>
</comment>
<organism evidence="4 5">
    <name type="scientific">Nocardioides donggukensis</name>
    <dbReference type="NCBI Taxonomy" id="2774019"/>
    <lineage>
        <taxon>Bacteria</taxon>
        <taxon>Bacillati</taxon>
        <taxon>Actinomycetota</taxon>
        <taxon>Actinomycetes</taxon>
        <taxon>Propionibacteriales</taxon>
        <taxon>Nocardioidaceae</taxon>
        <taxon>Nocardioides</taxon>
    </lineage>
</organism>
<dbReference type="RefSeq" id="WP_192142746.1">
    <property type="nucleotide sequence ID" value="NZ_JACYXZ010000002.1"/>
</dbReference>
<keyword evidence="2" id="KW-0804">Transcription</keyword>
<reference evidence="4" key="1">
    <citation type="submission" date="2020-09" db="EMBL/GenBank/DDBJ databases">
        <title>Nocardioides sp. strain MJB4 16S ribosomal RNA gene Genome sequencing and assembly.</title>
        <authorList>
            <person name="Kim I."/>
        </authorList>
    </citation>
    <scope>NUCLEOTIDE SEQUENCE</scope>
    <source>
        <strain evidence="4">MJB4</strain>
    </source>
</reference>
<sequence length="252" mass="27752">MAAPDHLPLDHDPAAFFARLSHELFAQGEEHPTLEAICHGSLAVLPAAEFCGITVRRRRHRLETVCSSDPLADACDELQYQLDEGPCVDSAREDEPYLVHETGADPRWPRWGPRVAKLGVHSIVSVQLTSSIRTDPDDPLGAINIYSRRPEAFTEDDLALALVYATHAGNALASVRQVSGLQAAMHGRHLIGVAQGVLMQRYELTMEQAFETLQRYSSHANVKLREVAETVIAEGRLPSGYESMSRVEPDPV</sequence>
<accession>A0A927K3N8</accession>
<proteinExistence type="predicted"/>
<dbReference type="Pfam" id="PF13185">
    <property type="entry name" value="GAF_2"/>
    <property type="match status" value="1"/>
</dbReference>
<evidence type="ECO:0000259" key="3">
    <source>
        <dbReference type="PROSITE" id="PS50921"/>
    </source>
</evidence>
<dbReference type="SUPFAM" id="SSF55781">
    <property type="entry name" value="GAF domain-like"/>
    <property type="match status" value="1"/>
</dbReference>
<gene>
    <name evidence="4" type="ORF">IE331_09280</name>
</gene>
<keyword evidence="5" id="KW-1185">Reference proteome</keyword>
<evidence type="ECO:0000256" key="1">
    <source>
        <dbReference type="ARBA" id="ARBA00023015"/>
    </source>
</evidence>
<dbReference type="AlphaFoldDB" id="A0A927K3N8"/>
<dbReference type="Proteomes" id="UP000616839">
    <property type="component" value="Unassembled WGS sequence"/>
</dbReference>
<evidence type="ECO:0000256" key="2">
    <source>
        <dbReference type="ARBA" id="ARBA00023163"/>
    </source>
</evidence>
<dbReference type="InterPro" id="IPR003018">
    <property type="entry name" value="GAF"/>
</dbReference>